<dbReference type="Pfam" id="PF21082">
    <property type="entry name" value="MS_channel_3rd"/>
    <property type="match status" value="1"/>
</dbReference>
<gene>
    <name evidence="11" type="ORF">HMPREF9141_0919</name>
</gene>
<comment type="similarity">
    <text evidence="2">Belongs to the MscS (TC 1.A.23) family.</text>
</comment>
<proteinExistence type="inferred from homology"/>
<dbReference type="InterPro" id="IPR023408">
    <property type="entry name" value="MscS_beta-dom_sf"/>
</dbReference>
<feature type="transmembrane region" description="Helical" evidence="8">
    <location>
        <begin position="475"/>
        <end position="492"/>
    </location>
</feature>
<sequence length="841" mass="96785">MSFHIILSLLTGLNDKVCVSLQFIIRDNNHLHHKMDMRRKLFSITLLLLLLTLPAHAVLQEDSLKNSLSVLRHELITQHLEQTRQLNKSKFVNEQVMNQLKEIGDKSAQVSLMLYSQKADNIFDLTYACHQATELWKDFQSKTRPFHDLITESNEEIARYDSLVNVLSTMYTFGLTQRMKIDRNVCLTLAVNIRRMLKERNDSYQEYIQYYEYNRHQLQALNAYAQKRYDEIQESIFTSGGDNYIKFLRAAPYLIGHMNTSLAEKYTPQSIVRSQWDVKWIITLFSMILVYGLVAIFINYLSIRFLVTKVMKTGRFEQKSHAFLAKRTCIIMLASVITFSIILVIIRLLSPSNFVHMACSLLLEYTWMLAVIFASLLLRVDGSQTHNTYRIYYPLILVAFTVITFRIIMLPSSIVTLVFPPLLFVNALWQTRMICKYHGLVPRYDLSLAYFSLLVFIFSLVSSWVGYTMLAVQGIIWWSMQLACILTIAFFHDYLNQYKKRHPEKGMTVYQVWLIRFVDTVLLPSALVVSFILAVYWATDVFNLSDLTWSLFRTDFINSEKFKISIYSIALVIILWFVFNYLNQTIRDAIGLYLKRSDPSTAAARATMYINVLQVVVWGSWLLTTLSIFKISNTWLVVVTGGLSTGIGFAMKDILENIYYGISLMTGRIKIGDYIICEGVRGRVSSISYTSTLIEALDGSIIAFQNSQLFTKNYKNMTKNHGYELDILEVGIAYGSNVKEVKAMLSEAITALGITYKKKPVNVLLKSFDDSCITLKVLVWVNVLTQGTDDSVIMECIYDTLNKNGIEIPFPQREITLRHQQGTDQKTRQGGMSGLENNFTF</sequence>
<feature type="transmembrane region" description="Helical" evidence="8">
    <location>
        <begin position="513"/>
        <end position="538"/>
    </location>
</feature>
<dbReference type="HOGENOM" id="CLU_356335_0_0_10"/>
<dbReference type="InterPro" id="IPR011066">
    <property type="entry name" value="MscS_channel_C_sf"/>
</dbReference>
<evidence type="ECO:0000259" key="9">
    <source>
        <dbReference type="Pfam" id="PF00924"/>
    </source>
</evidence>
<dbReference type="Gene3D" id="2.30.30.60">
    <property type="match status" value="1"/>
</dbReference>
<dbReference type="InterPro" id="IPR006685">
    <property type="entry name" value="MscS_channel_2nd"/>
</dbReference>
<dbReference type="Gene3D" id="1.10.287.1260">
    <property type="match status" value="1"/>
</dbReference>
<dbReference type="InterPro" id="IPR010920">
    <property type="entry name" value="LSM_dom_sf"/>
</dbReference>
<evidence type="ECO:0000256" key="5">
    <source>
        <dbReference type="ARBA" id="ARBA00022989"/>
    </source>
</evidence>
<comment type="subcellular location">
    <subcellularLocation>
        <location evidence="1">Cell membrane</location>
        <topology evidence="1">Multi-pass membrane protein</topology>
    </subcellularLocation>
</comment>
<name>F0F5Q3_9BACT</name>
<feature type="transmembrane region" description="Helical" evidence="8">
    <location>
        <begin position="564"/>
        <end position="582"/>
    </location>
</feature>
<dbReference type="PANTHER" id="PTHR30347">
    <property type="entry name" value="POTASSIUM CHANNEL RELATED"/>
    <property type="match status" value="1"/>
</dbReference>
<dbReference type="GO" id="GO:0008381">
    <property type="term" value="F:mechanosensitive monoatomic ion channel activity"/>
    <property type="evidence" value="ECO:0007669"/>
    <property type="project" value="UniProtKB-ARBA"/>
</dbReference>
<evidence type="ECO:0000313" key="11">
    <source>
        <dbReference type="EMBL" id="EGC20672.1"/>
    </source>
</evidence>
<feature type="domain" description="Mechanosensitive ion channel MscS" evidence="9">
    <location>
        <begin position="653"/>
        <end position="719"/>
    </location>
</feature>
<keyword evidence="5 8" id="KW-1133">Transmembrane helix</keyword>
<dbReference type="STRING" id="888743.HMPREF9141_0919"/>
<evidence type="ECO:0000313" key="12">
    <source>
        <dbReference type="Proteomes" id="UP000005697"/>
    </source>
</evidence>
<feature type="transmembrane region" description="Helical" evidence="8">
    <location>
        <begin position="602"/>
        <end position="623"/>
    </location>
</feature>
<dbReference type="PANTHER" id="PTHR30347:SF1">
    <property type="entry name" value="MECHANOSENSITIVE CHANNEL MSCK"/>
    <property type="match status" value="1"/>
</dbReference>
<evidence type="ECO:0000256" key="1">
    <source>
        <dbReference type="ARBA" id="ARBA00004651"/>
    </source>
</evidence>
<dbReference type="SUPFAM" id="SSF82689">
    <property type="entry name" value="Mechanosensitive channel protein MscS (YggB), C-terminal domain"/>
    <property type="match status" value="1"/>
</dbReference>
<feature type="transmembrane region" description="Helical" evidence="8">
    <location>
        <begin position="447"/>
        <end position="469"/>
    </location>
</feature>
<evidence type="ECO:0000256" key="7">
    <source>
        <dbReference type="SAM" id="MobiDB-lite"/>
    </source>
</evidence>
<dbReference type="InterPro" id="IPR049278">
    <property type="entry name" value="MS_channel_C"/>
</dbReference>
<feature type="region of interest" description="Disordered" evidence="7">
    <location>
        <begin position="820"/>
        <end position="841"/>
    </location>
</feature>
<keyword evidence="12" id="KW-1185">Reference proteome</keyword>
<keyword evidence="4 8" id="KW-0812">Transmembrane</keyword>
<feature type="transmembrane region" description="Helical" evidence="8">
    <location>
        <begin position="280"/>
        <end position="307"/>
    </location>
</feature>
<evidence type="ECO:0000256" key="6">
    <source>
        <dbReference type="ARBA" id="ARBA00023136"/>
    </source>
</evidence>
<feature type="transmembrane region" description="Helical" evidence="8">
    <location>
        <begin position="328"/>
        <end position="349"/>
    </location>
</feature>
<feature type="domain" description="Mechanosensitive ion channel MscS C-terminal" evidence="10">
    <location>
        <begin position="728"/>
        <end position="808"/>
    </location>
</feature>
<dbReference type="Gene3D" id="3.30.70.100">
    <property type="match status" value="1"/>
</dbReference>
<feature type="transmembrane region" description="Helical" evidence="8">
    <location>
        <begin position="390"/>
        <end position="408"/>
    </location>
</feature>
<dbReference type="InterPro" id="IPR011014">
    <property type="entry name" value="MscS_channel_TM-2"/>
</dbReference>
<evidence type="ECO:0000256" key="4">
    <source>
        <dbReference type="ARBA" id="ARBA00022692"/>
    </source>
</evidence>
<dbReference type="GO" id="GO:0005886">
    <property type="term" value="C:plasma membrane"/>
    <property type="evidence" value="ECO:0007669"/>
    <property type="project" value="UniProtKB-SubCell"/>
</dbReference>
<dbReference type="SUPFAM" id="SSF50182">
    <property type="entry name" value="Sm-like ribonucleoproteins"/>
    <property type="match status" value="1"/>
</dbReference>
<dbReference type="SUPFAM" id="SSF82861">
    <property type="entry name" value="Mechanosensitive channel protein MscS (YggB), transmembrane region"/>
    <property type="match status" value="1"/>
</dbReference>
<feature type="transmembrane region" description="Helical" evidence="8">
    <location>
        <begin position="414"/>
        <end position="435"/>
    </location>
</feature>
<evidence type="ECO:0000256" key="2">
    <source>
        <dbReference type="ARBA" id="ARBA00008017"/>
    </source>
</evidence>
<keyword evidence="3" id="KW-1003">Cell membrane</keyword>
<feature type="transmembrane region" description="Helical" evidence="8">
    <location>
        <begin position="355"/>
        <end position="378"/>
    </location>
</feature>
<comment type="caution">
    <text evidence="11">The sequence shown here is derived from an EMBL/GenBank/DDBJ whole genome shotgun (WGS) entry which is preliminary data.</text>
</comment>
<keyword evidence="6 8" id="KW-0472">Membrane</keyword>
<dbReference type="Pfam" id="PF00924">
    <property type="entry name" value="MS_channel_2nd"/>
    <property type="match status" value="1"/>
</dbReference>
<dbReference type="eggNOG" id="COG3264">
    <property type="taxonomic scope" value="Bacteria"/>
</dbReference>
<evidence type="ECO:0000259" key="10">
    <source>
        <dbReference type="Pfam" id="PF21082"/>
    </source>
</evidence>
<protein>
    <submittedName>
        <fullName evidence="11">Transporter, small conductance mechanosensitive ion channel MscS family protein</fullName>
    </submittedName>
</protein>
<feature type="transmembrane region" description="Helical" evidence="8">
    <location>
        <begin position="635"/>
        <end position="655"/>
    </location>
</feature>
<accession>F0F5Q3</accession>
<organism evidence="11 12">
    <name type="scientific">Prevotella multiformis DSM 16608</name>
    <dbReference type="NCBI Taxonomy" id="888743"/>
    <lineage>
        <taxon>Bacteria</taxon>
        <taxon>Pseudomonadati</taxon>
        <taxon>Bacteroidota</taxon>
        <taxon>Bacteroidia</taxon>
        <taxon>Bacteroidales</taxon>
        <taxon>Prevotellaceae</taxon>
        <taxon>Prevotella</taxon>
    </lineage>
</organism>
<evidence type="ECO:0000256" key="8">
    <source>
        <dbReference type="SAM" id="Phobius"/>
    </source>
</evidence>
<reference evidence="11 12" key="1">
    <citation type="submission" date="2011-01" db="EMBL/GenBank/DDBJ databases">
        <authorList>
            <person name="Muzny D."/>
            <person name="Qin X."/>
            <person name="Deng J."/>
            <person name="Jiang H."/>
            <person name="Liu Y."/>
            <person name="Qu J."/>
            <person name="Song X.-Z."/>
            <person name="Zhang L."/>
            <person name="Thornton R."/>
            <person name="Coyle M."/>
            <person name="Francisco L."/>
            <person name="Jackson L."/>
            <person name="Javaid M."/>
            <person name="Korchina V."/>
            <person name="Kovar C."/>
            <person name="Mata R."/>
            <person name="Mathew T."/>
            <person name="Ngo R."/>
            <person name="Nguyen L."/>
            <person name="Nguyen N."/>
            <person name="Okwuonu G."/>
            <person name="Ongeri F."/>
            <person name="Pham C."/>
            <person name="Simmons D."/>
            <person name="Wilczek-Boney K."/>
            <person name="Hale W."/>
            <person name="Jakkamsetti A."/>
            <person name="Pham P."/>
            <person name="Ruth R."/>
            <person name="San Lucas F."/>
            <person name="Warren J."/>
            <person name="Zhang J."/>
            <person name="Zhao Z."/>
            <person name="Zhou C."/>
            <person name="Zhu D."/>
            <person name="Lee S."/>
            <person name="Bess C."/>
            <person name="Blankenburg K."/>
            <person name="Forbes L."/>
            <person name="Fu Q."/>
            <person name="Gubbala S."/>
            <person name="Hirani K."/>
            <person name="Jayaseelan J.C."/>
            <person name="Lara F."/>
            <person name="Munidasa M."/>
            <person name="Palculict T."/>
            <person name="Patil S."/>
            <person name="Pu L.-L."/>
            <person name="Saada N."/>
            <person name="Tang L."/>
            <person name="Weissenberger G."/>
            <person name="Zhu Y."/>
            <person name="Hemphill L."/>
            <person name="Shang Y."/>
            <person name="Youmans B."/>
            <person name="Ayvaz T."/>
            <person name="Ross M."/>
            <person name="Santibanez J."/>
            <person name="Aqrawi P."/>
            <person name="Gross S."/>
            <person name="Joshi V."/>
            <person name="Fowler G."/>
            <person name="Nazareth L."/>
            <person name="Reid J."/>
            <person name="Worley K."/>
            <person name="Petrosino J."/>
            <person name="Highlander S."/>
            <person name="Gibbs R."/>
        </authorList>
    </citation>
    <scope>NUCLEOTIDE SEQUENCE [LARGE SCALE GENOMIC DNA]</scope>
    <source>
        <strain evidence="11 12">DSM 16608</strain>
    </source>
</reference>
<dbReference type="AlphaFoldDB" id="F0F5Q3"/>
<dbReference type="Proteomes" id="UP000005697">
    <property type="component" value="Unassembled WGS sequence"/>
</dbReference>
<evidence type="ECO:0000256" key="3">
    <source>
        <dbReference type="ARBA" id="ARBA00022475"/>
    </source>
</evidence>
<dbReference type="EMBL" id="AEWX01000013">
    <property type="protein sequence ID" value="EGC20672.1"/>
    <property type="molecule type" value="Genomic_DNA"/>
</dbReference>
<dbReference type="InterPro" id="IPR052702">
    <property type="entry name" value="MscS-like_channel"/>
</dbReference>